<keyword evidence="2" id="KW-0732">Signal</keyword>
<feature type="region of interest" description="Disordered" evidence="1">
    <location>
        <begin position="27"/>
        <end position="52"/>
    </location>
</feature>
<reference evidence="4 5" key="1">
    <citation type="submission" date="2019-11" db="EMBL/GenBank/DDBJ databases">
        <authorList>
            <person name="Li X.-J."/>
            <person name="Feng X.-M."/>
        </authorList>
    </citation>
    <scope>NUCLEOTIDE SEQUENCE [LARGE SCALE GENOMIC DNA]</scope>
    <source>
        <strain evidence="4 5">XMNu-373</strain>
    </source>
</reference>
<dbReference type="PROSITE" id="PS51257">
    <property type="entry name" value="PROKAR_LIPOPROTEIN"/>
    <property type="match status" value="1"/>
</dbReference>
<name>A0A7K3M4C8_9ACTN</name>
<dbReference type="AlphaFoldDB" id="A0A7K3M4C8"/>
<dbReference type="CDD" id="cd13606">
    <property type="entry name" value="PBP2_ProX_like"/>
    <property type="match status" value="1"/>
</dbReference>
<dbReference type="Gene3D" id="3.40.190.10">
    <property type="entry name" value="Periplasmic binding protein-like II"/>
    <property type="match status" value="1"/>
</dbReference>
<protein>
    <submittedName>
        <fullName evidence="4">Amino acid ABC transporter substrate-binding protein</fullName>
    </submittedName>
</protein>
<proteinExistence type="predicted"/>
<evidence type="ECO:0000259" key="3">
    <source>
        <dbReference type="Pfam" id="PF04069"/>
    </source>
</evidence>
<evidence type="ECO:0000313" key="4">
    <source>
        <dbReference type="EMBL" id="NDL58096.1"/>
    </source>
</evidence>
<dbReference type="SUPFAM" id="SSF53850">
    <property type="entry name" value="Periplasmic binding protein-like II"/>
    <property type="match status" value="1"/>
</dbReference>
<dbReference type="GO" id="GO:0022857">
    <property type="term" value="F:transmembrane transporter activity"/>
    <property type="evidence" value="ECO:0007669"/>
    <property type="project" value="InterPro"/>
</dbReference>
<evidence type="ECO:0000256" key="2">
    <source>
        <dbReference type="SAM" id="SignalP"/>
    </source>
</evidence>
<dbReference type="Proteomes" id="UP000460435">
    <property type="component" value="Unassembled WGS sequence"/>
</dbReference>
<evidence type="ECO:0000256" key="1">
    <source>
        <dbReference type="SAM" id="MobiDB-lite"/>
    </source>
</evidence>
<keyword evidence="5" id="KW-1185">Reference proteome</keyword>
<gene>
    <name evidence="4" type="ORF">F7O44_13540</name>
</gene>
<accession>A0A7K3M4C8</accession>
<feature type="domain" description="ABC-type glycine betaine transport system substrate-binding" evidence="3">
    <location>
        <begin position="53"/>
        <end position="325"/>
    </location>
</feature>
<dbReference type="GO" id="GO:0043190">
    <property type="term" value="C:ATP-binding cassette (ABC) transporter complex"/>
    <property type="evidence" value="ECO:0007669"/>
    <property type="project" value="InterPro"/>
</dbReference>
<dbReference type="InterPro" id="IPR007210">
    <property type="entry name" value="ABC_Gly_betaine_transp_sub-bd"/>
</dbReference>
<evidence type="ECO:0000313" key="5">
    <source>
        <dbReference type="Proteomes" id="UP000460435"/>
    </source>
</evidence>
<organism evidence="4 5">
    <name type="scientific">Phytoactinopolyspora mesophila</name>
    <dbReference type="NCBI Taxonomy" id="2650750"/>
    <lineage>
        <taxon>Bacteria</taxon>
        <taxon>Bacillati</taxon>
        <taxon>Actinomycetota</taxon>
        <taxon>Actinomycetes</taxon>
        <taxon>Jiangellales</taxon>
        <taxon>Jiangellaceae</taxon>
        <taxon>Phytoactinopolyspora</taxon>
    </lineage>
</organism>
<feature type="chain" id="PRO_5029807811" evidence="2">
    <location>
        <begin position="25"/>
        <end position="329"/>
    </location>
</feature>
<dbReference type="EMBL" id="WLZY01000004">
    <property type="protein sequence ID" value="NDL58096.1"/>
    <property type="molecule type" value="Genomic_DNA"/>
</dbReference>
<dbReference type="Pfam" id="PF04069">
    <property type="entry name" value="OpuAC"/>
    <property type="match status" value="1"/>
</dbReference>
<sequence length="329" mass="34334">MTMRRTSGLVAAGAALMLVLTACGGDDDGNTVDVEPGDTTTDDGGDPDTAGGSVTVGGASFTEMAIMQEIYRELLEDAGYDVGIQSADNREIYAEALTGGEIDIVPEYAATFAEYLNVEENGAQAAEDSPIATTDAAETVEAARPLAEDRGLVILEPAEAASQNGFAVAADFAEQHGLQTLSDLAALGEPLVFATTEECPDRPFCQPGLESVYGLEFSELLPLGFGSPQTKQAVTDGTADLGIVGTTDGTLEGLGLVLLEDDQNLQLADNLVPVLNEDIAADQVLVDTLEQLSGVLTTEDLAMLNAQVDAERQLPEDVARGYLEEKGLI</sequence>
<dbReference type="Gene3D" id="3.40.190.120">
    <property type="entry name" value="Osmoprotection protein (prox), domain 2"/>
    <property type="match status" value="1"/>
</dbReference>
<feature type="signal peptide" evidence="2">
    <location>
        <begin position="1"/>
        <end position="24"/>
    </location>
</feature>
<comment type="caution">
    <text evidence="4">The sequence shown here is derived from an EMBL/GenBank/DDBJ whole genome shotgun (WGS) entry which is preliminary data.</text>
</comment>